<protein>
    <submittedName>
        <fullName evidence="1">Uncharacterized protein</fullName>
    </submittedName>
</protein>
<evidence type="ECO:0000313" key="2">
    <source>
        <dbReference type="Proteomes" id="UP001484179"/>
    </source>
</evidence>
<sequence length="148" mass="16240">MTNFDSLLQKSLATVNDGYEQARQDLENIVSEVDTSLKSNLGDEFAFVAIEEDINIKGTIYAISLDTETDNRSAPYIPIVSIRIPSTGYPIETGSISKSTGLFTVDGTVLKDSSDIKTFFSAQLENPNSMLIQAIGFALRKRNHIAPF</sequence>
<organism evidence="1 2">
    <name type="scientific">Burkholderia pyrrocinia</name>
    <name type="common">Pseudomonas pyrrocinia</name>
    <dbReference type="NCBI Taxonomy" id="60550"/>
    <lineage>
        <taxon>Bacteria</taxon>
        <taxon>Pseudomonadati</taxon>
        <taxon>Pseudomonadota</taxon>
        <taxon>Betaproteobacteria</taxon>
        <taxon>Burkholderiales</taxon>
        <taxon>Burkholderiaceae</taxon>
        <taxon>Burkholderia</taxon>
        <taxon>Burkholderia cepacia complex</taxon>
    </lineage>
</organism>
<name>A0ABZ3BC95_BURPY</name>
<reference evidence="1 2" key="1">
    <citation type="submission" date="2024-04" db="EMBL/GenBank/DDBJ databases">
        <title>Biological Control Activity of Plant Growth Promoting Rhizobacteria Burkholderia pyrrocinia BX1 against Tobacco black shank Introduction Tobacco black shank (TBS) caused by the oomycete Phytophthora. nicotianae (P. nicotianae) has become a destructive soil.</title>
        <authorList>
            <person name="Liu X."/>
            <person name="Shu C."/>
        </authorList>
    </citation>
    <scope>NUCLEOTIDE SEQUENCE [LARGE SCALE GENOMIC DNA]</scope>
    <source>
        <strain evidence="1 2">BX1</strain>
    </source>
</reference>
<dbReference type="RefSeq" id="WP_342307129.1">
    <property type="nucleotide sequence ID" value="NZ_CP150849.1"/>
</dbReference>
<keyword evidence="2" id="KW-1185">Reference proteome</keyword>
<gene>
    <name evidence="1" type="ORF">WN985_10235</name>
</gene>
<evidence type="ECO:0000313" key="1">
    <source>
        <dbReference type="EMBL" id="WZW52782.1"/>
    </source>
</evidence>
<accession>A0ABZ3BC95</accession>
<dbReference type="EMBL" id="CP150849">
    <property type="protein sequence ID" value="WZW52782.1"/>
    <property type="molecule type" value="Genomic_DNA"/>
</dbReference>
<dbReference type="Proteomes" id="UP001484179">
    <property type="component" value="Chromosome 1"/>
</dbReference>
<proteinExistence type="predicted"/>